<comment type="similarity">
    <text evidence="1">Belongs to the short-chain dehydrogenases/reductases (SDR) family.</text>
</comment>
<dbReference type="EMBL" id="CP032050">
    <property type="protein sequence ID" value="AYN67364.1"/>
    <property type="molecule type" value="Genomic_DNA"/>
</dbReference>
<keyword evidence="2" id="KW-0521">NADP</keyword>
<name>A0A3G2L528_9FLAO</name>
<dbReference type="PRINTS" id="PR00081">
    <property type="entry name" value="GDHRDH"/>
</dbReference>
<dbReference type="Gene3D" id="3.40.50.720">
    <property type="entry name" value="NAD(P)-binding Rossmann-like Domain"/>
    <property type="match status" value="1"/>
</dbReference>
<proteinExistence type="inferred from homology"/>
<dbReference type="OrthoDB" id="9803333at2"/>
<gene>
    <name evidence="4" type="ORF">D1013_08300</name>
</gene>
<evidence type="ECO:0000256" key="3">
    <source>
        <dbReference type="ARBA" id="ARBA00023002"/>
    </source>
</evidence>
<dbReference type="RefSeq" id="WP_121848385.1">
    <property type="nucleotide sequence ID" value="NZ_CP032050.1"/>
</dbReference>
<keyword evidence="3" id="KW-0560">Oxidoreductase</keyword>
<dbReference type="KEGG" id="emar:D1013_08300"/>
<accession>A0A3G2L528</accession>
<dbReference type="GO" id="GO:0030497">
    <property type="term" value="P:fatty acid elongation"/>
    <property type="evidence" value="ECO:0007669"/>
    <property type="project" value="TreeGrafter"/>
</dbReference>
<dbReference type="Proteomes" id="UP000276309">
    <property type="component" value="Chromosome"/>
</dbReference>
<reference evidence="4 5" key="1">
    <citation type="submission" date="2018-08" db="EMBL/GenBank/DDBJ databases">
        <title>The reduced genetic potential of extracellular carbohydrate catabolism in Euzebyella marina RN62, a Flavobacteriia bacterium isolated from the hadal water.</title>
        <authorList>
            <person name="Xue C."/>
        </authorList>
    </citation>
    <scope>NUCLEOTIDE SEQUENCE [LARGE SCALE GENOMIC DNA]</scope>
    <source>
        <strain evidence="4 5">RN62</strain>
    </source>
</reference>
<dbReference type="AlphaFoldDB" id="A0A3G2L528"/>
<dbReference type="PANTHER" id="PTHR42760:SF53">
    <property type="entry name" value="BLR4183 PROTEIN"/>
    <property type="match status" value="1"/>
</dbReference>
<dbReference type="Pfam" id="PF13561">
    <property type="entry name" value="adh_short_C2"/>
    <property type="match status" value="1"/>
</dbReference>
<evidence type="ECO:0000256" key="1">
    <source>
        <dbReference type="ARBA" id="ARBA00006484"/>
    </source>
</evidence>
<dbReference type="PANTHER" id="PTHR42760">
    <property type="entry name" value="SHORT-CHAIN DEHYDROGENASES/REDUCTASES FAMILY MEMBER"/>
    <property type="match status" value="1"/>
</dbReference>
<dbReference type="PRINTS" id="PR00080">
    <property type="entry name" value="SDRFAMILY"/>
</dbReference>
<dbReference type="GO" id="GO:0016616">
    <property type="term" value="F:oxidoreductase activity, acting on the CH-OH group of donors, NAD or NADP as acceptor"/>
    <property type="evidence" value="ECO:0007669"/>
    <property type="project" value="TreeGrafter"/>
</dbReference>
<organism evidence="4 5">
    <name type="scientific">Euzebyella marina</name>
    <dbReference type="NCBI Taxonomy" id="1761453"/>
    <lineage>
        <taxon>Bacteria</taxon>
        <taxon>Pseudomonadati</taxon>
        <taxon>Bacteroidota</taxon>
        <taxon>Flavobacteriia</taxon>
        <taxon>Flavobacteriales</taxon>
        <taxon>Flavobacteriaceae</taxon>
        <taxon>Euzebyella</taxon>
    </lineage>
</organism>
<dbReference type="InterPro" id="IPR036291">
    <property type="entry name" value="NAD(P)-bd_dom_sf"/>
</dbReference>
<dbReference type="InterPro" id="IPR002347">
    <property type="entry name" value="SDR_fam"/>
</dbReference>
<protein>
    <submittedName>
        <fullName evidence="4">SDR family oxidoreductase</fullName>
    </submittedName>
</protein>
<evidence type="ECO:0000313" key="4">
    <source>
        <dbReference type="EMBL" id="AYN67364.1"/>
    </source>
</evidence>
<sequence>MKSNLNKVALVTGGSRGLGKAMALELAEKNFDIILTYHSNESMANEVVEEIQTKGRKAVALQLDVAKANTYDQFVAEVKNSLSSVFEINSIHSLVNNAGTGIHASYESTTEAQFDEMVNIHLKAAFFLTQKLLPIISDCGSVVNISSGLARFSFNNYSAYAIMKAGIESLSRYQAQELGSRKIRVNTVAPGAIETDFGGGAVRDNQEMNDMIAGNTALGRVGLPDDIGGVVAFLCGEDSKWVNAQRIEVAGGFYI</sequence>
<keyword evidence="5" id="KW-1185">Reference proteome</keyword>
<evidence type="ECO:0000256" key="2">
    <source>
        <dbReference type="ARBA" id="ARBA00022857"/>
    </source>
</evidence>
<dbReference type="SUPFAM" id="SSF51735">
    <property type="entry name" value="NAD(P)-binding Rossmann-fold domains"/>
    <property type="match status" value="1"/>
</dbReference>
<dbReference type="FunFam" id="3.40.50.720:FF:000374">
    <property type="entry name" value="3-oxoacyl-(Acyl-carrier-protein) reductase"/>
    <property type="match status" value="1"/>
</dbReference>
<evidence type="ECO:0000313" key="5">
    <source>
        <dbReference type="Proteomes" id="UP000276309"/>
    </source>
</evidence>